<dbReference type="PANTHER" id="PTHR33048">
    <property type="entry name" value="PTH11-LIKE INTEGRAL MEMBRANE PROTEIN (AFU_ORTHOLOGUE AFUA_5G11245)"/>
    <property type="match status" value="1"/>
</dbReference>
<evidence type="ECO:0000313" key="10">
    <source>
        <dbReference type="Proteomes" id="UP001141434"/>
    </source>
</evidence>
<comment type="similarity">
    <text evidence="5">Belongs to the SAT4 family.</text>
</comment>
<feature type="domain" description="Rhodopsin" evidence="8">
    <location>
        <begin position="31"/>
        <end position="295"/>
    </location>
</feature>
<protein>
    <recommendedName>
        <fullName evidence="8">Rhodopsin domain-containing protein</fullName>
    </recommendedName>
</protein>
<dbReference type="RefSeq" id="XP_056511033.1">
    <property type="nucleotide sequence ID" value="XM_056655420.1"/>
</dbReference>
<evidence type="ECO:0000256" key="5">
    <source>
        <dbReference type="ARBA" id="ARBA00038359"/>
    </source>
</evidence>
<dbReference type="GeneID" id="81394588"/>
<accession>A0A9W9F8N0</accession>
<dbReference type="Pfam" id="PF20684">
    <property type="entry name" value="Fung_rhodopsin"/>
    <property type="match status" value="1"/>
</dbReference>
<evidence type="ECO:0000256" key="1">
    <source>
        <dbReference type="ARBA" id="ARBA00004141"/>
    </source>
</evidence>
<organism evidence="9 10">
    <name type="scientific">Penicillium alfredii</name>
    <dbReference type="NCBI Taxonomy" id="1506179"/>
    <lineage>
        <taxon>Eukaryota</taxon>
        <taxon>Fungi</taxon>
        <taxon>Dikarya</taxon>
        <taxon>Ascomycota</taxon>
        <taxon>Pezizomycotina</taxon>
        <taxon>Eurotiomycetes</taxon>
        <taxon>Eurotiomycetidae</taxon>
        <taxon>Eurotiales</taxon>
        <taxon>Aspergillaceae</taxon>
        <taxon>Penicillium</taxon>
    </lineage>
</organism>
<feature type="transmembrane region" description="Helical" evidence="7">
    <location>
        <begin position="47"/>
        <end position="73"/>
    </location>
</feature>
<evidence type="ECO:0000256" key="3">
    <source>
        <dbReference type="ARBA" id="ARBA00022989"/>
    </source>
</evidence>
<dbReference type="PANTHER" id="PTHR33048:SF155">
    <property type="entry name" value="INTEGRAL MEMBRANE PROTEIN"/>
    <property type="match status" value="1"/>
</dbReference>
<comment type="caution">
    <text evidence="9">The sequence shown here is derived from an EMBL/GenBank/DDBJ whole genome shotgun (WGS) entry which is preliminary data.</text>
</comment>
<feature type="transmembrane region" description="Helical" evidence="7">
    <location>
        <begin position="210"/>
        <end position="228"/>
    </location>
</feature>
<reference evidence="9" key="2">
    <citation type="journal article" date="2023" name="IMA Fungus">
        <title>Comparative genomic study of the Penicillium genus elucidates a diverse pangenome and 15 lateral gene transfer events.</title>
        <authorList>
            <person name="Petersen C."/>
            <person name="Sorensen T."/>
            <person name="Nielsen M.R."/>
            <person name="Sondergaard T.E."/>
            <person name="Sorensen J.L."/>
            <person name="Fitzpatrick D.A."/>
            <person name="Frisvad J.C."/>
            <person name="Nielsen K.L."/>
        </authorList>
    </citation>
    <scope>NUCLEOTIDE SEQUENCE</scope>
    <source>
        <strain evidence="9">IBT 34128</strain>
    </source>
</reference>
<feature type="transmembrane region" description="Helical" evidence="7">
    <location>
        <begin position="125"/>
        <end position="148"/>
    </location>
</feature>
<keyword evidence="2 7" id="KW-0812">Transmembrane</keyword>
<keyword evidence="4 7" id="KW-0472">Membrane</keyword>
<feature type="transmembrane region" description="Helical" evidence="7">
    <location>
        <begin position="178"/>
        <end position="198"/>
    </location>
</feature>
<evidence type="ECO:0000256" key="6">
    <source>
        <dbReference type="SAM" id="MobiDB-lite"/>
    </source>
</evidence>
<dbReference type="GO" id="GO:0016020">
    <property type="term" value="C:membrane"/>
    <property type="evidence" value="ECO:0007669"/>
    <property type="project" value="UniProtKB-SubCell"/>
</dbReference>
<dbReference type="AlphaFoldDB" id="A0A9W9F8N0"/>
<name>A0A9W9F8N0_9EURO</name>
<dbReference type="OrthoDB" id="5331848at2759"/>
<keyword evidence="10" id="KW-1185">Reference proteome</keyword>
<dbReference type="EMBL" id="JAPMSZ010000007">
    <property type="protein sequence ID" value="KAJ5095482.1"/>
    <property type="molecule type" value="Genomic_DNA"/>
</dbReference>
<dbReference type="InterPro" id="IPR049326">
    <property type="entry name" value="Rhodopsin_dom_fungi"/>
</dbReference>
<evidence type="ECO:0000313" key="9">
    <source>
        <dbReference type="EMBL" id="KAJ5095482.1"/>
    </source>
</evidence>
<evidence type="ECO:0000256" key="7">
    <source>
        <dbReference type="SAM" id="Phobius"/>
    </source>
</evidence>
<dbReference type="Proteomes" id="UP001141434">
    <property type="component" value="Unassembled WGS sequence"/>
</dbReference>
<feature type="transmembrane region" description="Helical" evidence="7">
    <location>
        <begin position="14"/>
        <end position="35"/>
    </location>
</feature>
<sequence length="385" mass="42701">MASDYASETRGPRILGAFWSLTILALAVVIVRLFIRLRVLRNPGIDDWLIVVGMTGSLTFSIVCTVDVSLGYGTHTSTIPEERLKSVLLLNNVNFLFGIMSFCIPKLAIVALLDRLFKMTKVHRFILWGLAYFNFVVSAITVIIIWTMCDPPKAQWDRSLMKQGAKCRDPWILVNYSIFNGALCAFIDILLGVYPAVIVFKLHMSLRKRLALCAALGMAAISAAMAVVKCLQLPGLADQADPTCEILSSSPKDERIIANSVSTNADHTADLVIWTSIESNVNILASCIPTLQPFIEIIFGRRAFKTSSNRYKQHTHETNWSSNMRSSGPRKSKSRFTTVDSQDSILQTVDEAEAHNLGEIRRTDQVTIEYGPPADSLVHGGDHRV</sequence>
<proteinExistence type="inferred from homology"/>
<gene>
    <name evidence="9" type="ORF">NUU61_004838</name>
</gene>
<feature type="transmembrane region" description="Helical" evidence="7">
    <location>
        <begin position="93"/>
        <end position="113"/>
    </location>
</feature>
<evidence type="ECO:0000256" key="4">
    <source>
        <dbReference type="ARBA" id="ARBA00023136"/>
    </source>
</evidence>
<dbReference type="InterPro" id="IPR052337">
    <property type="entry name" value="SAT4-like"/>
</dbReference>
<feature type="region of interest" description="Disordered" evidence="6">
    <location>
        <begin position="314"/>
        <end position="340"/>
    </location>
</feature>
<reference evidence="9" key="1">
    <citation type="submission" date="2022-11" db="EMBL/GenBank/DDBJ databases">
        <authorList>
            <person name="Petersen C."/>
        </authorList>
    </citation>
    <scope>NUCLEOTIDE SEQUENCE</scope>
    <source>
        <strain evidence="9">IBT 34128</strain>
    </source>
</reference>
<evidence type="ECO:0000259" key="8">
    <source>
        <dbReference type="Pfam" id="PF20684"/>
    </source>
</evidence>
<comment type="subcellular location">
    <subcellularLocation>
        <location evidence="1">Membrane</location>
        <topology evidence="1">Multi-pass membrane protein</topology>
    </subcellularLocation>
</comment>
<evidence type="ECO:0000256" key="2">
    <source>
        <dbReference type="ARBA" id="ARBA00022692"/>
    </source>
</evidence>
<keyword evidence="3 7" id="KW-1133">Transmembrane helix</keyword>